<feature type="region of interest" description="Disordered" evidence="1">
    <location>
        <begin position="68"/>
        <end position="88"/>
    </location>
</feature>
<name>A0AAV4WV59_CAEEX</name>
<dbReference type="AlphaFoldDB" id="A0AAV4WV59"/>
<reference evidence="2 3" key="1">
    <citation type="submission" date="2021-06" db="EMBL/GenBank/DDBJ databases">
        <title>Caerostris extrusa draft genome.</title>
        <authorList>
            <person name="Kono N."/>
            <person name="Arakawa K."/>
        </authorList>
    </citation>
    <scope>NUCLEOTIDE SEQUENCE [LARGE SCALE GENOMIC DNA]</scope>
</reference>
<organism evidence="2 3">
    <name type="scientific">Caerostris extrusa</name>
    <name type="common">Bark spider</name>
    <name type="synonym">Caerostris bankana</name>
    <dbReference type="NCBI Taxonomy" id="172846"/>
    <lineage>
        <taxon>Eukaryota</taxon>
        <taxon>Metazoa</taxon>
        <taxon>Ecdysozoa</taxon>
        <taxon>Arthropoda</taxon>
        <taxon>Chelicerata</taxon>
        <taxon>Arachnida</taxon>
        <taxon>Araneae</taxon>
        <taxon>Araneomorphae</taxon>
        <taxon>Entelegynae</taxon>
        <taxon>Araneoidea</taxon>
        <taxon>Araneidae</taxon>
        <taxon>Caerostris</taxon>
    </lineage>
</organism>
<keyword evidence="3" id="KW-1185">Reference proteome</keyword>
<gene>
    <name evidence="2" type="ORF">CEXT_745081</name>
</gene>
<dbReference type="Proteomes" id="UP001054945">
    <property type="component" value="Unassembled WGS sequence"/>
</dbReference>
<evidence type="ECO:0000313" key="2">
    <source>
        <dbReference type="EMBL" id="GIY86154.1"/>
    </source>
</evidence>
<comment type="caution">
    <text evidence="2">The sequence shown here is derived from an EMBL/GenBank/DDBJ whole genome shotgun (WGS) entry which is preliminary data.</text>
</comment>
<proteinExistence type="predicted"/>
<accession>A0AAV4WV59</accession>
<evidence type="ECO:0000313" key="3">
    <source>
        <dbReference type="Proteomes" id="UP001054945"/>
    </source>
</evidence>
<sequence length="97" mass="11119">MSFFLVGAPKSKKSIELLNIDFSYRFKVKAEKLRRRLGPAQCFNCLQFFHHSSPVHVTQCAEMRMRPKSSEYPKPPGGQLASGRSFGIPGFHFVSWR</sequence>
<dbReference type="EMBL" id="BPLR01016749">
    <property type="protein sequence ID" value="GIY86154.1"/>
    <property type="molecule type" value="Genomic_DNA"/>
</dbReference>
<evidence type="ECO:0000256" key="1">
    <source>
        <dbReference type="SAM" id="MobiDB-lite"/>
    </source>
</evidence>
<protein>
    <submittedName>
        <fullName evidence="2">Uncharacterized protein</fullName>
    </submittedName>
</protein>